<feature type="signal peptide" evidence="2">
    <location>
        <begin position="1"/>
        <end position="18"/>
    </location>
</feature>
<keyword evidence="1" id="KW-0472">Membrane</keyword>
<evidence type="ECO:0000313" key="3">
    <source>
        <dbReference type="EMBL" id="CAF3787980.1"/>
    </source>
</evidence>
<sequence length="237" mass="26671">MNMFVIVVFCFLIISIHGNFTIIRKIPPTYIYSTANQFIIEIDQNVTQPTFEAFIHFYDARSNTSIDRIDVHLNTTNVTYSDKTFTFYLPDSIKLNTSVKFYITFDQGVLFSNPTLNSTARNDSDFWYLQVIDSETSTTLLEYTSMETASSMHYSDTSTIIMTTIITTNNSINPTTTTTTTTTISSRGIIKGESPPTRSAQLGMGLGITFITVIIVGEIIFFKYCYNGSGQSGNYFI</sequence>
<reference evidence="3" key="1">
    <citation type="submission" date="2021-02" db="EMBL/GenBank/DDBJ databases">
        <authorList>
            <person name="Nowell W R."/>
        </authorList>
    </citation>
    <scope>NUCLEOTIDE SEQUENCE</scope>
</reference>
<name>A0A819AUU6_9BILA</name>
<keyword evidence="1" id="KW-0812">Transmembrane</keyword>
<protein>
    <submittedName>
        <fullName evidence="3">Uncharacterized protein</fullName>
    </submittedName>
</protein>
<comment type="caution">
    <text evidence="3">The sequence shown here is derived from an EMBL/GenBank/DDBJ whole genome shotgun (WGS) entry which is preliminary data.</text>
</comment>
<proteinExistence type="predicted"/>
<dbReference type="AlphaFoldDB" id="A0A819AUU6"/>
<gene>
    <name evidence="3" type="ORF">FNK824_LOCUS14269</name>
</gene>
<evidence type="ECO:0000313" key="4">
    <source>
        <dbReference type="Proteomes" id="UP000663874"/>
    </source>
</evidence>
<accession>A0A819AUU6</accession>
<feature type="transmembrane region" description="Helical" evidence="1">
    <location>
        <begin position="202"/>
        <end position="222"/>
    </location>
</feature>
<evidence type="ECO:0000256" key="2">
    <source>
        <dbReference type="SAM" id="SignalP"/>
    </source>
</evidence>
<dbReference type="EMBL" id="CAJOBE010001952">
    <property type="protein sequence ID" value="CAF3787980.1"/>
    <property type="molecule type" value="Genomic_DNA"/>
</dbReference>
<keyword evidence="2" id="KW-0732">Signal</keyword>
<organism evidence="3 4">
    <name type="scientific">Rotaria sordida</name>
    <dbReference type="NCBI Taxonomy" id="392033"/>
    <lineage>
        <taxon>Eukaryota</taxon>
        <taxon>Metazoa</taxon>
        <taxon>Spiralia</taxon>
        <taxon>Gnathifera</taxon>
        <taxon>Rotifera</taxon>
        <taxon>Eurotatoria</taxon>
        <taxon>Bdelloidea</taxon>
        <taxon>Philodinida</taxon>
        <taxon>Philodinidae</taxon>
        <taxon>Rotaria</taxon>
    </lineage>
</organism>
<dbReference type="Proteomes" id="UP000663874">
    <property type="component" value="Unassembled WGS sequence"/>
</dbReference>
<evidence type="ECO:0000256" key="1">
    <source>
        <dbReference type="SAM" id="Phobius"/>
    </source>
</evidence>
<feature type="chain" id="PRO_5032991283" evidence="2">
    <location>
        <begin position="19"/>
        <end position="237"/>
    </location>
</feature>
<keyword evidence="1" id="KW-1133">Transmembrane helix</keyword>